<sequence>MAHLQRKTHTPNGFGHFDIAGPDIAPLASFYSALFGCEVTPQGPGYAMVATPEGGPNGAIVETETASLTFGVVVPDLDRVLALAASQGGTVVLPKTDNGWVKKAQIADPAGNTLTLIQG</sequence>
<dbReference type="InterPro" id="IPR041581">
    <property type="entry name" value="Glyoxalase_6"/>
</dbReference>
<dbReference type="Gene3D" id="3.10.180.10">
    <property type="entry name" value="2,3-Dihydroxybiphenyl 1,2-Dioxygenase, domain 1"/>
    <property type="match status" value="1"/>
</dbReference>
<dbReference type="InterPro" id="IPR029068">
    <property type="entry name" value="Glyas_Bleomycin-R_OHBP_Dase"/>
</dbReference>
<dbReference type="SUPFAM" id="SSF54593">
    <property type="entry name" value="Glyoxalase/Bleomycin resistance protein/Dihydroxybiphenyl dioxygenase"/>
    <property type="match status" value="1"/>
</dbReference>
<dbReference type="InterPro" id="IPR052164">
    <property type="entry name" value="Anthracycline_SecMetBiosynth"/>
</dbReference>
<dbReference type="EMBL" id="JACRAF010000065">
    <property type="protein sequence ID" value="MBI4923949.1"/>
    <property type="molecule type" value="Genomic_DNA"/>
</dbReference>
<comment type="caution">
    <text evidence="2">The sequence shown here is derived from an EMBL/GenBank/DDBJ whole genome shotgun (WGS) entry which is preliminary data.</text>
</comment>
<dbReference type="InterPro" id="IPR037523">
    <property type="entry name" value="VOC_core"/>
</dbReference>
<evidence type="ECO:0000313" key="3">
    <source>
        <dbReference type="Proteomes" id="UP000782610"/>
    </source>
</evidence>
<dbReference type="PANTHER" id="PTHR33993">
    <property type="entry name" value="GLYOXALASE-RELATED"/>
    <property type="match status" value="1"/>
</dbReference>
<organism evidence="2 3">
    <name type="scientific">Devosia nanyangense</name>
    <dbReference type="NCBI Taxonomy" id="1228055"/>
    <lineage>
        <taxon>Bacteria</taxon>
        <taxon>Pseudomonadati</taxon>
        <taxon>Pseudomonadota</taxon>
        <taxon>Alphaproteobacteria</taxon>
        <taxon>Hyphomicrobiales</taxon>
        <taxon>Devosiaceae</taxon>
        <taxon>Devosia</taxon>
    </lineage>
</organism>
<protein>
    <recommendedName>
        <fullName evidence="1">VOC domain-containing protein</fullName>
    </recommendedName>
</protein>
<reference evidence="2" key="1">
    <citation type="submission" date="2020-07" db="EMBL/GenBank/DDBJ databases">
        <title>Huge and variable diversity of episymbiotic CPR bacteria and DPANN archaea in groundwater ecosystems.</title>
        <authorList>
            <person name="He C.Y."/>
            <person name="Keren R."/>
            <person name="Whittaker M."/>
            <person name="Farag I.F."/>
            <person name="Doudna J."/>
            <person name="Cate J.H.D."/>
            <person name="Banfield J.F."/>
        </authorList>
    </citation>
    <scope>NUCLEOTIDE SEQUENCE</scope>
    <source>
        <strain evidence="2">NC_groundwater_1586_Pr3_B-0.1um_66_15</strain>
    </source>
</reference>
<evidence type="ECO:0000259" key="1">
    <source>
        <dbReference type="PROSITE" id="PS51819"/>
    </source>
</evidence>
<feature type="domain" description="VOC" evidence="1">
    <location>
        <begin position="13"/>
        <end position="119"/>
    </location>
</feature>
<gene>
    <name evidence="2" type="ORF">HY834_19625</name>
</gene>
<name>A0A933L482_9HYPH</name>
<proteinExistence type="predicted"/>
<dbReference type="AlphaFoldDB" id="A0A933L482"/>
<accession>A0A933L482</accession>
<dbReference type="Proteomes" id="UP000782610">
    <property type="component" value="Unassembled WGS sequence"/>
</dbReference>
<evidence type="ECO:0000313" key="2">
    <source>
        <dbReference type="EMBL" id="MBI4923949.1"/>
    </source>
</evidence>
<dbReference type="PROSITE" id="PS51819">
    <property type="entry name" value="VOC"/>
    <property type="match status" value="1"/>
</dbReference>
<dbReference type="Pfam" id="PF18029">
    <property type="entry name" value="Glyoxalase_6"/>
    <property type="match status" value="1"/>
</dbReference>